<dbReference type="InterPro" id="IPR011335">
    <property type="entry name" value="Restrct_endonuc-II-like"/>
</dbReference>
<reference evidence="2" key="1">
    <citation type="journal article" date="2014" name="Int. J. Syst. Evol. Microbiol.">
        <title>Complete genome sequence of Corynebacterium casei LMG S-19264T (=DSM 44701T), isolated from a smear-ripened cheese.</title>
        <authorList>
            <consortium name="US DOE Joint Genome Institute (JGI-PGF)"/>
            <person name="Walter F."/>
            <person name="Albersmeier A."/>
            <person name="Kalinowski J."/>
            <person name="Ruckert C."/>
        </authorList>
    </citation>
    <scope>NUCLEOTIDE SEQUENCE</scope>
    <source>
        <strain evidence="2">VKM B-2347</strain>
    </source>
</reference>
<comment type="caution">
    <text evidence="2">The sequence shown here is derived from an EMBL/GenBank/DDBJ whole genome shotgun (WGS) entry which is preliminary data.</text>
</comment>
<dbReference type="PANTHER" id="PTHR38590">
    <property type="entry name" value="BLL0828 PROTEIN"/>
    <property type="match status" value="1"/>
</dbReference>
<dbReference type="RefSeq" id="WP_271166795.1">
    <property type="nucleotide sequence ID" value="NZ_BSFI01000001.1"/>
</dbReference>
<accession>A0A9W6IYI7</accession>
<dbReference type="EMBL" id="BSFI01000001">
    <property type="protein sequence ID" value="GLK66531.1"/>
    <property type="molecule type" value="Genomic_DNA"/>
</dbReference>
<dbReference type="CDD" id="cd01038">
    <property type="entry name" value="Endonuclease_DUF559"/>
    <property type="match status" value="1"/>
</dbReference>
<organism evidence="2 3">
    <name type="scientific">Hansschlegelia plantiphila</name>
    <dbReference type="NCBI Taxonomy" id="374655"/>
    <lineage>
        <taxon>Bacteria</taxon>
        <taxon>Pseudomonadati</taxon>
        <taxon>Pseudomonadota</taxon>
        <taxon>Alphaproteobacteria</taxon>
        <taxon>Hyphomicrobiales</taxon>
        <taxon>Methylopilaceae</taxon>
        <taxon>Hansschlegelia</taxon>
    </lineage>
</organism>
<keyword evidence="3" id="KW-1185">Reference proteome</keyword>
<dbReference type="PANTHER" id="PTHR38590:SF1">
    <property type="entry name" value="BLL0828 PROTEIN"/>
    <property type="match status" value="1"/>
</dbReference>
<evidence type="ECO:0000313" key="2">
    <source>
        <dbReference type="EMBL" id="GLK66531.1"/>
    </source>
</evidence>
<proteinExistence type="predicted"/>
<gene>
    <name evidence="2" type="ORF">GCM10008179_01690</name>
</gene>
<dbReference type="SUPFAM" id="SSF52980">
    <property type="entry name" value="Restriction endonuclease-like"/>
    <property type="match status" value="1"/>
</dbReference>
<dbReference type="Gene3D" id="3.40.960.10">
    <property type="entry name" value="VSR Endonuclease"/>
    <property type="match status" value="1"/>
</dbReference>
<protein>
    <recommendedName>
        <fullName evidence="1">DUF559 domain-containing protein</fullName>
    </recommendedName>
</protein>
<dbReference type="InterPro" id="IPR007569">
    <property type="entry name" value="DUF559"/>
</dbReference>
<evidence type="ECO:0000313" key="3">
    <source>
        <dbReference type="Proteomes" id="UP001143372"/>
    </source>
</evidence>
<dbReference type="AlphaFoldDB" id="A0A9W6IYI7"/>
<feature type="domain" description="DUF559" evidence="1">
    <location>
        <begin position="5"/>
        <end position="111"/>
    </location>
</feature>
<dbReference type="InterPro" id="IPR047216">
    <property type="entry name" value="Endonuclease_DUF559_bact"/>
</dbReference>
<name>A0A9W6IYI7_9HYPH</name>
<dbReference type="Proteomes" id="UP001143372">
    <property type="component" value="Unassembled WGS sequence"/>
</dbReference>
<sequence>MDRFRVRARALRARRTSAEDRLWQALRDRRLASWKFRRQHPINGYVVDFVTIAGKLVVEVDGATHGTDAEIVRDALRTGRIESLGFFVMRITNTDVYDNLEGVLEAIDAQLAGS</sequence>
<evidence type="ECO:0000259" key="1">
    <source>
        <dbReference type="Pfam" id="PF04480"/>
    </source>
</evidence>
<reference evidence="2" key="2">
    <citation type="submission" date="2023-01" db="EMBL/GenBank/DDBJ databases">
        <authorList>
            <person name="Sun Q."/>
            <person name="Evtushenko L."/>
        </authorList>
    </citation>
    <scope>NUCLEOTIDE SEQUENCE</scope>
    <source>
        <strain evidence="2">VKM B-2347</strain>
    </source>
</reference>
<dbReference type="Pfam" id="PF04480">
    <property type="entry name" value="DUF559"/>
    <property type="match status" value="1"/>
</dbReference>